<evidence type="ECO:0000313" key="4">
    <source>
        <dbReference type="EMBL" id="GMA85503.1"/>
    </source>
</evidence>
<dbReference type="InterPro" id="IPR036926">
    <property type="entry name" value="Thymidate_synth/dCMP_Mease_sf"/>
</dbReference>
<dbReference type="Proteomes" id="UP001157017">
    <property type="component" value="Unassembled WGS sequence"/>
</dbReference>
<dbReference type="EMBL" id="BSUZ01000001">
    <property type="protein sequence ID" value="GMA85503.1"/>
    <property type="molecule type" value="Genomic_DNA"/>
</dbReference>
<protein>
    <recommendedName>
        <fullName evidence="3">Thymidylate synthase/dCMP hydroxymethylase domain-containing protein</fullName>
    </recommendedName>
</protein>
<reference evidence="5" key="1">
    <citation type="journal article" date="2019" name="Int. J. Syst. Evol. Microbiol.">
        <title>The Global Catalogue of Microorganisms (GCM) 10K type strain sequencing project: providing services to taxonomists for standard genome sequencing and annotation.</title>
        <authorList>
            <consortium name="The Broad Institute Genomics Platform"/>
            <consortium name="The Broad Institute Genome Sequencing Center for Infectious Disease"/>
            <person name="Wu L."/>
            <person name="Ma J."/>
        </authorList>
    </citation>
    <scope>NUCLEOTIDE SEQUENCE [LARGE SCALE GENOMIC DNA]</scope>
    <source>
        <strain evidence="5">NBRC 108730</strain>
    </source>
</reference>
<accession>A0ABQ6JDL5</accession>
<dbReference type="Gene3D" id="3.30.572.10">
    <property type="entry name" value="Thymidylate synthase/dCMP hydroxymethylase domain"/>
    <property type="match status" value="1"/>
</dbReference>
<gene>
    <name evidence="4" type="ORF">GCM10025868_07530</name>
</gene>
<evidence type="ECO:0000313" key="5">
    <source>
        <dbReference type="Proteomes" id="UP001157017"/>
    </source>
</evidence>
<keyword evidence="1" id="KW-0808">Transferase</keyword>
<comment type="caution">
    <text evidence="4">The sequence shown here is derived from an EMBL/GenBank/DDBJ whole genome shotgun (WGS) entry which is preliminary data.</text>
</comment>
<evidence type="ECO:0000256" key="2">
    <source>
        <dbReference type="SAM" id="MobiDB-lite"/>
    </source>
</evidence>
<name>A0ABQ6JDL5_9ACTN</name>
<evidence type="ECO:0000256" key="1">
    <source>
        <dbReference type="ARBA" id="ARBA00022679"/>
    </source>
</evidence>
<keyword evidence="5" id="KW-1185">Reference proteome</keyword>
<sequence>MRWLQERGVTIWDEWADADGDLGPVYGVQWRNLADPGRRARRPDRAGAAAGCAPTPTRAG</sequence>
<proteinExistence type="predicted"/>
<evidence type="ECO:0000259" key="3">
    <source>
        <dbReference type="Pfam" id="PF00303"/>
    </source>
</evidence>
<feature type="region of interest" description="Disordered" evidence="2">
    <location>
        <begin position="36"/>
        <end position="60"/>
    </location>
</feature>
<dbReference type="InterPro" id="IPR023451">
    <property type="entry name" value="Thymidate_synth/dCMP_Mease_dom"/>
</dbReference>
<feature type="domain" description="Thymidylate synthase/dCMP hydroxymethylase" evidence="3">
    <location>
        <begin position="2"/>
        <end position="36"/>
    </location>
</feature>
<feature type="compositionally biased region" description="Low complexity" evidence="2">
    <location>
        <begin position="46"/>
        <end position="60"/>
    </location>
</feature>
<dbReference type="Pfam" id="PF00303">
    <property type="entry name" value="Thymidylat_synt"/>
    <property type="match status" value="1"/>
</dbReference>
<organism evidence="4 5">
    <name type="scientific">Angustibacter aerolatus</name>
    <dbReference type="NCBI Taxonomy" id="1162965"/>
    <lineage>
        <taxon>Bacteria</taxon>
        <taxon>Bacillati</taxon>
        <taxon>Actinomycetota</taxon>
        <taxon>Actinomycetes</taxon>
        <taxon>Kineosporiales</taxon>
        <taxon>Kineosporiaceae</taxon>
    </lineage>
</organism>
<dbReference type="SUPFAM" id="SSF55831">
    <property type="entry name" value="Thymidylate synthase/dCMP hydroxymethylase"/>
    <property type="match status" value="1"/>
</dbReference>